<reference evidence="11 12" key="1">
    <citation type="journal article" date="2021" name="J. Hered.">
        <title>A chromosome-level genome assembly of the parasitoid wasp, Cotesia glomerata (Hymenoptera: Braconidae).</title>
        <authorList>
            <person name="Pinto B.J."/>
            <person name="Weis J.J."/>
            <person name="Gamble T."/>
            <person name="Ode P.J."/>
            <person name="Paul R."/>
            <person name="Zaspel J.M."/>
        </authorList>
    </citation>
    <scope>NUCLEOTIDE SEQUENCE [LARGE SCALE GENOMIC DNA]</scope>
    <source>
        <strain evidence="11">CgM1</strain>
    </source>
</reference>
<keyword evidence="6" id="KW-0677">Repeat</keyword>
<dbReference type="EMBL" id="JAHXZJ010001119">
    <property type="protein sequence ID" value="KAH0555125.1"/>
    <property type="molecule type" value="Genomic_DNA"/>
</dbReference>
<dbReference type="PANTHER" id="PTHR11685">
    <property type="entry name" value="RBR FAMILY RING FINGER AND IBR DOMAIN-CONTAINING"/>
    <property type="match status" value="1"/>
</dbReference>
<keyword evidence="4" id="KW-0808">Transferase</keyword>
<feature type="domain" description="RING-type" evidence="10">
    <location>
        <begin position="1"/>
        <end position="207"/>
    </location>
</feature>
<name>A0AAV7IR23_COTGL</name>
<dbReference type="SMART" id="SM00647">
    <property type="entry name" value="IBR"/>
    <property type="match status" value="2"/>
</dbReference>
<dbReference type="Gene3D" id="1.20.120.1750">
    <property type="match status" value="1"/>
</dbReference>
<evidence type="ECO:0000313" key="12">
    <source>
        <dbReference type="Proteomes" id="UP000826195"/>
    </source>
</evidence>
<comment type="caution">
    <text evidence="11">The sequence shown here is derived from an EMBL/GenBank/DDBJ whole genome shotgun (WGS) entry which is preliminary data.</text>
</comment>
<gene>
    <name evidence="11" type="ORF">KQX54_015420</name>
</gene>
<dbReference type="Proteomes" id="UP000826195">
    <property type="component" value="Unassembled WGS sequence"/>
</dbReference>
<dbReference type="EC" id="2.3.2.31" evidence="3"/>
<sequence length="371" mass="44031">MDTTEDYEMEVELEEFDSEEKYRYEILKPEGIVTDMLKKITFITTILEVPKTTTRILLYHFKWDEEKLLEDYFSKDGAAIFKAAGLVDPLSWCPVPDCNRAVKVQEVEFEPVKCACGRKFCFKCSEMWHAPILCKYLRKWVKKTAEDSTTSHWIGINAKECPQCLAAIEKNGGCNHMTCRNCKYEFCWICTKKWSGRCFSTRCNRYDEAEEVNQESDIPTDAFKTYFFYRMRFIRHLNSLEQERNLMMDVQNKWQSLQMSWIEVFFLQVVMTKAVNVLRQTRETLMYSYVFAYFAEKSNQKTILEFNMQDMENATDSLSHFLEMHIDNAEVDLIIRKIQNKTLYCDQLCKVLQDHVNEGYDKGWWTHVETT</sequence>
<accession>A0AAV7IR23</accession>
<protein>
    <recommendedName>
        <fullName evidence="3">RBR-type E3 ubiquitin transferase</fullName>
        <ecNumber evidence="3">2.3.2.31</ecNumber>
    </recommendedName>
</protein>
<dbReference type="InterPro" id="IPR002867">
    <property type="entry name" value="IBR_dom"/>
</dbReference>
<keyword evidence="7" id="KW-0863">Zinc-finger</keyword>
<evidence type="ECO:0000256" key="4">
    <source>
        <dbReference type="ARBA" id="ARBA00022679"/>
    </source>
</evidence>
<dbReference type="InterPro" id="IPR031127">
    <property type="entry name" value="E3_UB_ligase_RBR"/>
</dbReference>
<dbReference type="Pfam" id="PF01485">
    <property type="entry name" value="IBR"/>
    <property type="match status" value="1"/>
</dbReference>
<dbReference type="InterPro" id="IPR044066">
    <property type="entry name" value="TRIAD_supradom"/>
</dbReference>
<comment type="similarity">
    <text evidence="2">Belongs to the RBR family. Ariadne subfamily.</text>
</comment>
<keyword evidence="5" id="KW-0479">Metal-binding</keyword>
<evidence type="ECO:0000256" key="6">
    <source>
        <dbReference type="ARBA" id="ARBA00022737"/>
    </source>
</evidence>
<evidence type="ECO:0000256" key="9">
    <source>
        <dbReference type="ARBA" id="ARBA00022833"/>
    </source>
</evidence>
<keyword evidence="12" id="KW-1185">Reference proteome</keyword>
<evidence type="ECO:0000256" key="1">
    <source>
        <dbReference type="ARBA" id="ARBA00001798"/>
    </source>
</evidence>
<evidence type="ECO:0000256" key="7">
    <source>
        <dbReference type="ARBA" id="ARBA00022771"/>
    </source>
</evidence>
<keyword evidence="9" id="KW-0862">Zinc</keyword>
<comment type="catalytic activity">
    <reaction evidence="1">
        <text>[E2 ubiquitin-conjugating enzyme]-S-ubiquitinyl-L-cysteine + [acceptor protein]-L-lysine = [E2 ubiquitin-conjugating enzyme]-L-cysteine + [acceptor protein]-N(6)-ubiquitinyl-L-lysine.</text>
        <dbReference type="EC" id="2.3.2.31"/>
    </reaction>
</comment>
<evidence type="ECO:0000256" key="5">
    <source>
        <dbReference type="ARBA" id="ARBA00022723"/>
    </source>
</evidence>
<dbReference type="PROSITE" id="PS51873">
    <property type="entry name" value="TRIAD"/>
    <property type="match status" value="1"/>
</dbReference>
<proteinExistence type="inferred from homology"/>
<evidence type="ECO:0000256" key="3">
    <source>
        <dbReference type="ARBA" id="ARBA00012251"/>
    </source>
</evidence>
<dbReference type="GO" id="GO:0008270">
    <property type="term" value="F:zinc ion binding"/>
    <property type="evidence" value="ECO:0007669"/>
    <property type="project" value="UniProtKB-KW"/>
</dbReference>
<dbReference type="AlphaFoldDB" id="A0AAV7IR23"/>
<keyword evidence="8" id="KW-0833">Ubl conjugation pathway</keyword>
<dbReference type="InterPro" id="IPR048962">
    <property type="entry name" value="ARIH1-like_UBL"/>
</dbReference>
<dbReference type="Pfam" id="PF22191">
    <property type="entry name" value="IBR_1"/>
    <property type="match status" value="1"/>
</dbReference>
<evidence type="ECO:0000256" key="2">
    <source>
        <dbReference type="ARBA" id="ARBA00005884"/>
    </source>
</evidence>
<evidence type="ECO:0000259" key="10">
    <source>
        <dbReference type="PROSITE" id="PS51873"/>
    </source>
</evidence>
<dbReference type="GO" id="GO:0061630">
    <property type="term" value="F:ubiquitin protein ligase activity"/>
    <property type="evidence" value="ECO:0007669"/>
    <property type="project" value="UniProtKB-EC"/>
</dbReference>
<dbReference type="Pfam" id="PF21235">
    <property type="entry name" value="UBA_ARI1"/>
    <property type="match status" value="1"/>
</dbReference>
<dbReference type="GO" id="GO:0016567">
    <property type="term" value="P:protein ubiquitination"/>
    <property type="evidence" value="ECO:0007669"/>
    <property type="project" value="InterPro"/>
</dbReference>
<organism evidence="11 12">
    <name type="scientific">Cotesia glomerata</name>
    <name type="common">Lepidopteran parasitic wasp</name>
    <name type="synonym">Apanteles glomeratus</name>
    <dbReference type="NCBI Taxonomy" id="32391"/>
    <lineage>
        <taxon>Eukaryota</taxon>
        <taxon>Metazoa</taxon>
        <taxon>Ecdysozoa</taxon>
        <taxon>Arthropoda</taxon>
        <taxon>Hexapoda</taxon>
        <taxon>Insecta</taxon>
        <taxon>Pterygota</taxon>
        <taxon>Neoptera</taxon>
        <taxon>Endopterygota</taxon>
        <taxon>Hymenoptera</taxon>
        <taxon>Apocrita</taxon>
        <taxon>Ichneumonoidea</taxon>
        <taxon>Braconidae</taxon>
        <taxon>Microgastrinae</taxon>
        <taxon>Cotesia</taxon>
    </lineage>
</organism>
<evidence type="ECO:0000256" key="8">
    <source>
        <dbReference type="ARBA" id="ARBA00022786"/>
    </source>
</evidence>
<dbReference type="FunFam" id="1.20.120.1750:FF:000002">
    <property type="entry name" value="RBR-type E3 ubiquitin transferase"/>
    <property type="match status" value="1"/>
</dbReference>
<evidence type="ECO:0000313" key="11">
    <source>
        <dbReference type="EMBL" id="KAH0555125.1"/>
    </source>
</evidence>
<dbReference type="SUPFAM" id="SSF57850">
    <property type="entry name" value="RING/U-box"/>
    <property type="match status" value="2"/>
</dbReference>